<dbReference type="EMBL" id="CP073767">
    <property type="protein sequence ID" value="UWZ57023.1"/>
    <property type="molecule type" value="Genomic_DNA"/>
</dbReference>
<sequence length="134" mass="13500">MAELTARCGDCGGSVRVEISQSVIHGGIEWSIHRACGGCGREAYECGRGDLPEGARAALVEQCGLTRVRAGGGVPGAARLKVMRVFRDGGAGLAEAAGAVERLAGEGLTGTRAEMELLAGRLRAAGAPVSLGPA</sequence>
<keyword evidence="2" id="KW-1185">Reference proteome</keyword>
<evidence type="ECO:0000313" key="2">
    <source>
        <dbReference type="Proteomes" id="UP001058003"/>
    </source>
</evidence>
<dbReference type="Proteomes" id="UP001058003">
    <property type="component" value="Chromosome"/>
</dbReference>
<dbReference type="AlphaFoldDB" id="A0A9Q9MFB4"/>
<organism evidence="1 2">
    <name type="scientific">Dactylosporangium aurantiacum</name>
    <dbReference type="NCBI Taxonomy" id="35754"/>
    <lineage>
        <taxon>Bacteria</taxon>
        <taxon>Bacillati</taxon>
        <taxon>Actinomycetota</taxon>
        <taxon>Actinomycetes</taxon>
        <taxon>Micromonosporales</taxon>
        <taxon>Micromonosporaceae</taxon>
        <taxon>Dactylosporangium</taxon>
    </lineage>
</organism>
<name>A0A9Q9MFB4_9ACTN</name>
<protein>
    <submittedName>
        <fullName evidence="1">Uncharacterized protein</fullName>
    </submittedName>
</protein>
<evidence type="ECO:0000313" key="1">
    <source>
        <dbReference type="EMBL" id="UWZ57023.1"/>
    </source>
</evidence>
<dbReference type="RefSeq" id="WP_052387262.1">
    <property type="nucleotide sequence ID" value="NZ_CP073767.1"/>
</dbReference>
<gene>
    <name evidence="1" type="ORF">Daura_13145</name>
</gene>
<proteinExistence type="predicted"/>
<dbReference type="KEGG" id="daur:Daura_13145"/>
<reference evidence="1" key="1">
    <citation type="submission" date="2021-04" db="EMBL/GenBank/DDBJ databases">
        <title>Dactylosporangium aurantiacum NRRL B-8018 full assembly.</title>
        <authorList>
            <person name="Hartkoorn R.C."/>
            <person name="Beaudoing E."/>
            <person name="Hot D."/>
        </authorList>
    </citation>
    <scope>NUCLEOTIDE SEQUENCE</scope>
    <source>
        <strain evidence="1">NRRL B-8018</strain>
    </source>
</reference>
<accession>A0A9Q9MFB4</accession>
<dbReference type="OrthoDB" id="517695at2"/>